<dbReference type="PIRSF" id="PIRSF000774">
    <property type="entry name" value="RpoN"/>
    <property type="match status" value="1"/>
</dbReference>
<dbReference type="InterPro" id="IPR007046">
    <property type="entry name" value="RNA_pol_sigma_54_core-bd"/>
</dbReference>
<dbReference type="PANTHER" id="PTHR32248:SF4">
    <property type="entry name" value="RNA POLYMERASE SIGMA-54 FACTOR"/>
    <property type="match status" value="1"/>
</dbReference>
<gene>
    <name evidence="11" type="primary">rpoN_2</name>
    <name evidence="11" type="ORF">PAECIP111891_06801</name>
</gene>
<evidence type="ECO:0000313" key="11">
    <source>
        <dbReference type="EMBL" id="CAH1231100.1"/>
    </source>
</evidence>
<dbReference type="PROSITE" id="PS00717">
    <property type="entry name" value="SIGMA54_1"/>
    <property type="match status" value="1"/>
</dbReference>
<dbReference type="InterPro" id="IPR007634">
    <property type="entry name" value="RNA_pol_sigma_54_DNA-bd"/>
</dbReference>
<dbReference type="Pfam" id="PF00309">
    <property type="entry name" value="Sigma54_AID"/>
    <property type="match status" value="1"/>
</dbReference>
<keyword evidence="6" id="KW-0731">Sigma factor</keyword>
<dbReference type="RefSeq" id="WP_236293206.1">
    <property type="nucleotide sequence ID" value="NZ_CAKMMW010000040.1"/>
</dbReference>
<keyword evidence="2" id="KW-0240">DNA-directed RNA polymerase</keyword>
<dbReference type="NCBIfam" id="TIGR02395">
    <property type="entry name" value="rpoN_sigma"/>
    <property type="match status" value="1"/>
</dbReference>
<organism evidence="11 12">
    <name type="scientific">Paenibacillus allorhizoplanae</name>
    <dbReference type="NCBI Taxonomy" id="2905648"/>
    <lineage>
        <taxon>Bacteria</taxon>
        <taxon>Bacillati</taxon>
        <taxon>Bacillota</taxon>
        <taxon>Bacilli</taxon>
        <taxon>Bacillales</taxon>
        <taxon>Paenibacillaceae</taxon>
        <taxon>Paenibacillus</taxon>
    </lineage>
</organism>
<comment type="similarity">
    <text evidence="1">Belongs to the sigma-54 factor family.</text>
</comment>
<dbReference type="PRINTS" id="PR00045">
    <property type="entry name" value="SIGMA54FCT"/>
</dbReference>
<dbReference type="PROSITE" id="PS50044">
    <property type="entry name" value="SIGMA54_3"/>
    <property type="match status" value="1"/>
</dbReference>
<evidence type="ECO:0000256" key="7">
    <source>
        <dbReference type="ARBA" id="ARBA00023125"/>
    </source>
</evidence>
<accession>A0ABN8H5X5</accession>
<evidence type="ECO:0000259" key="10">
    <source>
        <dbReference type="Pfam" id="PF04963"/>
    </source>
</evidence>
<evidence type="ECO:0000256" key="3">
    <source>
        <dbReference type="ARBA" id="ARBA00022679"/>
    </source>
</evidence>
<evidence type="ECO:0000256" key="1">
    <source>
        <dbReference type="ARBA" id="ARBA00008798"/>
    </source>
</evidence>
<dbReference type="EMBL" id="CAKMMW010000040">
    <property type="protein sequence ID" value="CAH1231100.1"/>
    <property type="molecule type" value="Genomic_DNA"/>
</dbReference>
<dbReference type="Gene3D" id="1.10.10.1330">
    <property type="entry name" value="RNA polymerase sigma-54 factor, core-binding domain"/>
    <property type="match status" value="1"/>
</dbReference>
<evidence type="ECO:0000259" key="9">
    <source>
        <dbReference type="Pfam" id="PF04552"/>
    </source>
</evidence>
<keyword evidence="3" id="KW-0808">Transferase</keyword>
<keyword evidence="4" id="KW-0548">Nucleotidyltransferase</keyword>
<feature type="domain" description="RNA polymerase sigma factor 54 DNA-binding" evidence="9">
    <location>
        <begin position="277"/>
        <end position="433"/>
    </location>
</feature>
<keyword evidence="5" id="KW-0805">Transcription regulation</keyword>
<comment type="caution">
    <text evidence="11">The sequence shown here is derived from an EMBL/GenBank/DDBJ whole genome shotgun (WGS) entry which is preliminary data.</text>
</comment>
<name>A0ABN8H5X5_9BACL</name>
<sequence>MILKLTAETTQTTQLNLTPQLKQSIFILQIASDELADFIQTKATDNPFLDIEWPFTGIKGSNKSRTAGIDHKDRWLNNLSRPDETAETALLAQLRLANIPKSTLAIAQYLAGNLNESGYLEISIVEASAACCAEEEEVLYALACLQSLEPAGIAARDLKECLLLQIERDSNPDPWAAELIGNHMQELAGNNRKQLADKLNISVDRLLSAITYIRTLNPKPGLAFGSQPQSYIQPDAKVQKVDGEYAITMTDAFLPKVMMNKEYCSFFTGNLSGDVSAYVRNQRQDAEQLLWGLAQRKVTLRRVIEIIVKEQKAFLDKGVSGLKPMNLKAIAAQLGLHESTISRAVQNKYMLTPQGVYALKYFFPSGVSTVSGEEASAESIRTQIKLLVEREDKKRPLSDQQMTDLLNKEGIQISRRTVMKYREELRILSSRLRSS</sequence>
<dbReference type="Pfam" id="PF04963">
    <property type="entry name" value="Sigma54_CBD"/>
    <property type="match status" value="1"/>
</dbReference>
<keyword evidence="8" id="KW-0804">Transcription</keyword>
<evidence type="ECO:0000256" key="6">
    <source>
        <dbReference type="ARBA" id="ARBA00023082"/>
    </source>
</evidence>
<dbReference type="Pfam" id="PF04552">
    <property type="entry name" value="Sigma54_DBD"/>
    <property type="match status" value="1"/>
</dbReference>
<evidence type="ECO:0000256" key="8">
    <source>
        <dbReference type="ARBA" id="ARBA00023163"/>
    </source>
</evidence>
<evidence type="ECO:0000256" key="2">
    <source>
        <dbReference type="ARBA" id="ARBA00022478"/>
    </source>
</evidence>
<evidence type="ECO:0000256" key="4">
    <source>
        <dbReference type="ARBA" id="ARBA00022695"/>
    </source>
</evidence>
<dbReference type="Proteomes" id="UP000838821">
    <property type="component" value="Unassembled WGS sequence"/>
</dbReference>
<dbReference type="InterPro" id="IPR000394">
    <property type="entry name" value="RNA_pol_sigma_54"/>
</dbReference>
<keyword evidence="7" id="KW-0238">DNA-binding</keyword>
<evidence type="ECO:0000256" key="5">
    <source>
        <dbReference type="ARBA" id="ARBA00023015"/>
    </source>
</evidence>
<dbReference type="Gene3D" id="1.10.10.60">
    <property type="entry name" value="Homeodomain-like"/>
    <property type="match status" value="1"/>
</dbReference>
<keyword evidence="12" id="KW-1185">Reference proteome</keyword>
<feature type="domain" description="RNA polymerase sigma factor 54 core-binding" evidence="10">
    <location>
        <begin position="78"/>
        <end position="263"/>
    </location>
</feature>
<protein>
    <submittedName>
        <fullName evidence="11">RNA polymerase sigma-54 factor</fullName>
    </submittedName>
</protein>
<dbReference type="InterPro" id="IPR038709">
    <property type="entry name" value="RpoN_core-bd_sf"/>
</dbReference>
<reference evidence="11" key="1">
    <citation type="submission" date="2022-01" db="EMBL/GenBank/DDBJ databases">
        <authorList>
            <person name="Criscuolo A."/>
        </authorList>
    </citation>
    <scope>NUCLEOTIDE SEQUENCE</scope>
    <source>
        <strain evidence="11">CIP111891</strain>
    </source>
</reference>
<dbReference type="PANTHER" id="PTHR32248">
    <property type="entry name" value="RNA POLYMERASE SIGMA-54 FACTOR"/>
    <property type="match status" value="1"/>
</dbReference>
<evidence type="ECO:0000313" key="12">
    <source>
        <dbReference type="Proteomes" id="UP000838821"/>
    </source>
</evidence>
<proteinExistence type="inferred from homology"/>